<dbReference type="OrthoDB" id="438847at2759"/>
<dbReference type="EMBL" id="CDMY01000226">
    <property type="protein sequence ID" value="CEL94765.1"/>
    <property type="molecule type" value="Genomic_DNA"/>
</dbReference>
<dbReference type="InterPro" id="IPR025774">
    <property type="entry name" value="PiNMT-like"/>
</dbReference>
<sequence>MTVGRSRVAAFENKLRGKIANFYDKSSTVWEEIWGEHMHHGYYPGGKWRKDHKQAQIDMIDEVLKWAGVKAPHTVIDVGCGVGGSLRHIARKYRSVSTGKGITLSPFQRDRAEALTKEADKSDKAKGRKRLGRKLGFEVADAMDMPYRANAFDLAWSMESGEHIPDRPRFIKEIKRVVRPGGRVIVVTWCQRNLEPDETELKPREKRLLNWVSRLYHLPEWWSIDDYTKCAKDLGLRDIRTADWSKEISPFWPAVVQSALTPKGLIGLFRAGPETMAGALTMGLMITGYRQKVIRFNLMTARKATRTERLLSSLGLGGKA</sequence>
<dbReference type="InParanoid" id="A0A0G4EGY1"/>
<dbReference type="Pfam" id="PF08241">
    <property type="entry name" value="Methyltransf_11"/>
    <property type="match status" value="1"/>
</dbReference>
<evidence type="ECO:0000256" key="4">
    <source>
        <dbReference type="PROSITE-ProRule" id="PRU00914"/>
    </source>
</evidence>
<dbReference type="VEuPathDB" id="CryptoDB:Vbra_11699"/>
<dbReference type="GO" id="GO:0008757">
    <property type="term" value="F:S-adenosylmethionine-dependent methyltransferase activity"/>
    <property type="evidence" value="ECO:0007669"/>
    <property type="project" value="InterPro"/>
</dbReference>
<dbReference type="InterPro" id="IPR050447">
    <property type="entry name" value="Erg6_SMT_methyltransf"/>
</dbReference>
<feature type="region of interest" description="SAM motif I" evidence="4">
    <location>
        <begin position="75"/>
        <end position="84"/>
    </location>
</feature>
<dbReference type="STRING" id="1169540.A0A0G4EGY1"/>
<dbReference type="CDD" id="cd02440">
    <property type="entry name" value="AdoMet_MTases"/>
    <property type="match status" value="1"/>
</dbReference>
<evidence type="ECO:0000259" key="5">
    <source>
        <dbReference type="Pfam" id="PF08241"/>
    </source>
</evidence>
<dbReference type="SUPFAM" id="SSF53335">
    <property type="entry name" value="S-adenosyl-L-methionine-dependent methyltransferases"/>
    <property type="match status" value="1"/>
</dbReference>
<protein>
    <recommendedName>
        <fullName evidence="5">Methyltransferase type 11 domain-containing protein</fullName>
    </recommendedName>
</protein>
<dbReference type="PANTHER" id="PTHR44068">
    <property type="entry name" value="ZGC:194242"/>
    <property type="match status" value="1"/>
</dbReference>
<gene>
    <name evidence="6" type="ORF">Vbra_11699</name>
</gene>
<evidence type="ECO:0000256" key="3">
    <source>
        <dbReference type="ARBA" id="ARBA00022691"/>
    </source>
</evidence>
<feature type="region of interest" description="SAM motif III" evidence="4">
    <location>
        <begin position="177"/>
        <end position="186"/>
    </location>
</feature>
<feature type="region of interest" description="SAM motif II" evidence="4">
    <location>
        <begin position="150"/>
        <end position="158"/>
    </location>
</feature>
<evidence type="ECO:0000256" key="2">
    <source>
        <dbReference type="ARBA" id="ARBA00022679"/>
    </source>
</evidence>
<dbReference type="PhylomeDB" id="A0A0G4EGY1"/>
<dbReference type="PROSITE" id="PS51581">
    <property type="entry name" value="SAM_GTMT"/>
    <property type="match status" value="1"/>
</dbReference>
<evidence type="ECO:0000256" key="1">
    <source>
        <dbReference type="ARBA" id="ARBA00022603"/>
    </source>
</evidence>
<evidence type="ECO:0000313" key="6">
    <source>
        <dbReference type="EMBL" id="CEL94765.1"/>
    </source>
</evidence>
<proteinExistence type="inferred from homology"/>
<keyword evidence="7" id="KW-1185">Reference proteome</keyword>
<dbReference type="OMA" id="YCLPYVI"/>
<dbReference type="Gene3D" id="3.40.50.150">
    <property type="entry name" value="Vaccinia Virus protein VP39"/>
    <property type="match status" value="1"/>
</dbReference>
<evidence type="ECO:0000313" key="7">
    <source>
        <dbReference type="Proteomes" id="UP000041254"/>
    </source>
</evidence>
<dbReference type="InterPro" id="IPR013216">
    <property type="entry name" value="Methyltransf_11"/>
</dbReference>
<dbReference type="AlphaFoldDB" id="A0A0G4EGY1"/>
<keyword evidence="1 4" id="KW-0489">Methyltransferase</keyword>
<dbReference type="Proteomes" id="UP000041254">
    <property type="component" value="Unassembled WGS sequence"/>
</dbReference>
<feature type="domain" description="Methyltransferase type 11" evidence="5">
    <location>
        <begin position="76"/>
        <end position="186"/>
    </location>
</feature>
<dbReference type="GO" id="GO:0032259">
    <property type="term" value="P:methylation"/>
    <property type="evidence" value="ECO:0007669"/>
    <property type="project" value="UniProtKB-UniRule"/>
</dbReference>
<comment type="similarity">
    <text evidence="4">Belongs to the class I-like SAM-binding methyltransferase superfamily. gTMT family.</text>
</comment>
<reference evidence="6 7" key="1">
    <citation type="submission" date="2014-11" db="EMBL/GenBank/DDBJ databases">
        <authorList>
            <person name="Zhu J."/>
            <person name="Qi W."/>
            <person name="Song R."/>
        </authorList>
    </citation>
    <scope>NUCLEOTIDE SEQUENCE [LARGE SCALE GENOMIC DNA]</scope>
</reference>
<name>A0A0G4EGY1_VITBC</name>
<organism evidence="6 7">
    <name type="scientific">Vitrella brassicaformis (strain CCMP3155)</name>
    <dbReference type="NCBI Taxonomy" id="1169540"/>
    <lineage>
        <taxon>Eukaryota</taxon>
        <taxon>Sar</taxon>
        <taxon>Alveolata</taxon>
        <taxon>Colpodellida</taxon>
        <taxon>Vitrellaceae</taxon>
        <taxon>Vitrella</taxon>
    </lineage>
</organism>
<dbReference type="InterPro" id="IPR029063">
    <property type="entry name" value="SAM-dependent_MTases_sf"/>
</dbReference>
<accession>A0A0G4EGY1</accession>
<keyword evidence="3 4" id="KW-0949">S-adenosyl-L-methionine</keyword>
<dbReference type="PANTHER" id="PTHR44068:SF11">
    <property type="entry name" value="GERANYL DIPHOSPHATE 2-C-METHYLTRANSFERASE"/>
    <property type="match status" value="1"/>
</dbReference>
<keyword evidence="2 4" id="KW-0808">Transferase</keyword>